<name>A0A7W7VDU8_9PSEU</name>
<reference evidence="1 2" key="1">
    <citation type="submission" date="2020-08" db="EMBL/GenBank/DDBJ databases">
        <title>Genomic Encyclopedia of Type Strains, Phase III (KMG-III): the genomes of soil and plant-associated and newly described type strains.</title>
        <authorList>
            <person name="Whitman W."/>
        </authorList>
    </citation>
    <scope>NUCLEOTIDE SEQUENCE [LARGE SCALE GENOMIC DNA]</scope>
    <source>
        <strain evidence="1 2">CECT 8960</strain>
    </source>
</reference>
<comment type="caution">
    <text evidence="1">The sequence shown here is derived from an EMBL/GenBank/DDBJ whole genome shotgun (WGS) entry which is preliminary data.</text>
</comment>
<dbReference type="EMBL" id="JACHJQ010000003">
    <property type="protein sequence ID" value="MBB4906571.1"/>
    <property type="molecule type" value="Genomic_DNA"/>
</dbReference>
<dbReference type="Pfam" id="PF12079">
    <property type="entry name" value="DUF3558"/>
    <property type="match status" value="1"/>
</dbReference>
<proteinExistence type="predicted"/>
<dbReference type="InterPro" id="IPR024520">
    <property type="entry name" value="DUF3558"/>
</dbReference>
<keyword evidence="2" id="KW-1185">Reference proteome</keyword>
<gene>
    <name evidence="1" type="ORF">FHR82_002791</name>
</gene>
<accession>A0A7W7VDU8</accession>
<sequence>MPTDGAPKVNDPLETTKFQENPCLTLTSDQSEGIFGISPSGQGYTDTLGNGCKWKNEESRAQADVVFLDKNPRGLSAEYAVNEDGRWVLFEELTVAGYPAVIRGQVDRRPDGICTVVVGASDELSYEVVVQQSSDRVGTTDPCVVAADVAGETVKTIKAG</sequence>
<evidence type="ECO:0000313" key="2">
    <source>
        <dbReference type="Proteomes" id="UP000520767"/>
    </source>
</evidence>
<organism evidence="1 2">
    <name type="scientific">Actinophytocola algeriensis</name>
    <dbReference type="NCBI Taxonomy" id="1768010"/>
    <lineage>
        <taxon>Bacteria</taxon>
        <taxon>Bacillati</taxon>
        <taxon>Actinomycetota</taxon>
        <taxon>Actinomycetes</taxon>
        <taxon>Pseudonocardiales</taxon>
        <taxon>Pseudonocardiaceae</taxon>
    </lineage>
</organism>
<evidence type="ECO:0008006" key="3">
    <source>
        <dbReference type="Google" id="ProtNLM"/>
    </source>
</evidence>
<dbReference type="Proteomes" id="UP000520767">
    <property type="component" value="Unassembled WGS sequence"/>
</dbReference>
<evidence type="ECO:0000313" key="1">
    <source>
        <dbReference type="EMBL" id="MBB4906571.1"/>
    </source>
</evidence>
<protein>
    <recommendedName>
        <fullName evidence="3">DUF3558 domain-containing protein</fullName>
    </recommendedName>
</protein>
<dbReference type="AlphaFoldDB" id="A0A7W7VDU8"/>